<dbReference type="PANTHER" id="PTHR30625">
    <property type="entry name" value="PROTEIN TOLQ"/>
    <property type="match status" value="1"/>
</dbReference>
<keyword evidence="6" id="KW-0653">Protein transport</keyword>
<evidence type="ECO:0000259" key="10">
    <source>
        <dbReference type="Pfam" id="PF01618"/>
    </source>
</evidence>
<dbReference type="InterPro" id="IPR017270">
    <property type="entry name" value="MotA/TolQ/ExbB-rel"/>
</dbReference>
<evidence type="ECO:0000313" key="11">
    <source>
        <dbReference type="EMBL" id="SDL71174.1"/>
    </source>
</evidence>
<evidence type="ECO:0000313" key="12">
    <source>
        <dbReference type="Proteomes" id="UP000198654"/>
    </source>
</evidence>
<evidence type="ECO:0000256" key="3">
    <source>
        <dbReference type="ARBA" id="ARBA00022692"/>
    </source>
</evidence>
<evidence type="ECO:0000256" key="2">
    <source>
        <dbReference type="ARBA" id="ARBA00022475"/>
    </source>
</evidence>
<comment type="subcellular location">
    <subcellularLocation>
        <location evidence="1">Cell membrane</location>
        <topology evidence="1">Multi-pass membrane protein</topology>
    </subcellularLocation>
    <subcellularLocation>
        <location evidence="6">Membrane</location>
        <topology evidence="6">Multi-pass membrane protein</topology>
    </subcellularLocation>
</comment>
<dbReference type="InterPro" id="IPR002898">
    <property type="entry name" value="MotA_ExbB_proton_chnl"/>
</dbReference>
<keyword evidence="5 8" id="KW-0472">Membrane</keyword>
<keyword evidence="12" id="KW-1185">Reference proteome</keyword>
<dbReference type="GO" id="GO:0005886">
    <property type="term" value="C:plasma membrane"/>
    <property type="evidence" value="ECO:0007669"/>
    <property type="project" value="UniProtKB-SubCell"/>
</dbReference>
<feature type="chain" id="PRO_5011787483" evidence="9">
    <location>
        <begin position="26"/>
        <end position="467"/>
    </location>
</feature>
<keyword evidence="2" id="KW-1003">Cell membrane</keyword>
<feature type="signal peptide" evidence="9">
    <location>
        <begin position="1"/>
        <end position="25"/>
    </location>
</feature>
<sequence>MTKRLRFAASMALSAVVLWMPLAQAAPGTPASESRQDSTEQVLQALRADSAAASARDSQRLAELLDDREALDAALAEARESLAAASERREALEARQAEQQQRLAELSQRRDSEVGDLDGVYDVVRRHVGELRDALGESWLTVGGGARLPQRLDEQGLLDVATLQALNESLVALTVQSGRGVRFTAPVADSEGKVAPREVIRLGALSAFSEGQLLRQPDGEGPLAVAERTPTSVTEKLLAFQQGEGDVIALDPTQGEILAALAQQPSLWQRFQQGGAVGYVIVALGVAGLLVALAQYVYLLVVSLRLRRQLREPETLRDDNPLGRVLTRFDALGEGHAPEALEARLDEAILAEQPRIERGQPIVKLIAAIAPLLGLLGTVTGMIVTFQSITTFGTGDPKLMAGGISQALVTTVLGLITAVPLLFANTALSSRSRELVGVLEGRASAMLADHLESRRAAPESRRHAAPA</sequence>
<evidence type="ECO:0000256" key="6">
    <source>
        <dbReference type="RuleBase" id="RU004057"/>
    </source>
</evidence>
<keyword evidence="6" id="KW-0813">Transport</keyword>
<dbReference type="GO" id="GO:0017038">
    <property type="term" value="P:protein import"/>
    <property type="evidence" value="ECO:0007669"/>
    <property type="project" value="TreeGrafter"/>
</dbReference>
<keyword evidence="3 8" id="KW-0812">Transmembrane</keyword>
<feature type="transmembrane region" description="Helical" evidence="8">
    <location>
        <begin position="404"/>
        <end position="424"/>
    </location>
</feature>
<dbReference type="PANTHER" id="PTHR30625:SF11">
    <property type="entry name" value="MOTA_TOLQ_EXBB PROTON CHANNEL DOMAIN-CONTAINING PROTEIN"/>
    <property type="match status" value="1"/>
</dbReference>
<comment type="similarity">
    <text evidence="6">Belongs to the exbB/tolQ family.</text>
</comment>
<evidence type="ECO:0000256" key="7">
    <source>
        <dbReference type="SAM" id="Coils"/>
    </source>
</evidence>
<evidence type="ECO:0000256" key="8">
    <source>
        <dbReference type="SAM" id="Phobius"/>
    </source>
</evidence>
<feature type="domain" description="MotA/TolQ/ExbB proton channel" evidence="10">
    <location>
        <begin position="332"/>
        <end position="439"/>
    </location>
</feature>
<protein>
    <submittedName>
        <fullName evidence="11">Biopolymer transport protein ExbB</fullName>
    </submittedName>
</protein>
<proteinExistence type="inferred from homology"/>
<keyword evidence="9" id="KW-0732">Signal</keyword>
<feature type="transmembrane region" description="Helical" evidence="8">
    <location>
        <begin position="362"/>
        <end position="384"/>
    </location>
</feature>
<feature type="coiled-coil region" evidence="7">
    <location>
        <begin position="61"/>
        <end position="109"/>
    </location>
</feature>
<dbReference type="Proteomes" id="UP000198654">
    <property type="component" value="Unassembled WGS sequence"/>
</dbReference>
<dbReference type="PIRSF" id="PIRSF037714">
    <property type="entry name" value="TolR"/>
    <property type="match status" value="1"/>
</dbReference>
<evidence type="ECO:0000256" key="4">
    <source>
        <dbReference type="ARBA" id="ARBA00022989"/>
    </source>
</evidence>
<dbReference type="STRING" id="119000.SAMN05661010_02379"/>
<dbReference type="InterPro" id="IPR050790">
    <property type="entry name" value="ExbB/TolQ_transport"/>
</dbReference>
<accession>A0A1G9MAM4</accession>
<dbReference type="AlphaFoldDB" id="A0A1G9MAM4"/>
<reference evidence="11 12" key="1">
    <citation type="submission" date="2016-10" db="EMBL/GenBank/DDBJ databases">
        <authorList>
            <person name="de Groot N.N."/>
        </authorList>
    </citation>
    <scope>NUCLEOTIDE SEQUENCE [LARGE SCALE GENOMIC DNA]</scope>
    <source>
        <strain evidence="11 12">DSM 14789</strain>
    </source>
</reference>
<feature type="transmembrane region" description="Helical" evidence="8">
    <location>
        <begin position="276"/>
        <end position="301"/>
    </location>
</feature>
<name>A0A1G9MAM4_9GAMM</name>
<dbReference type="Pfam" id="PF01618">
    <property type="entry name" value="MotA_ExbB"/>
    <property type="match status" value="1"/>
</dbReference>
<evidence type="ECO:0000256" key="1">
    <source>
        <dbReference type="ARBA" id="ARBA00004651"/>
    </source>
</evidence>
<dbReference type="EMBL" id="FNGI01000006">
    <property type="protein sequence ID" value="SDL71174.1"/>
    <property type="molecule type" value="Genomic_DNA"/>
</dbReference>
<evidence type="ECO:0000256" key="9">
    <source>
        <dbReference type="SAM" id="SignalP"/>
    </source>
</evidence>
<gene>
    <name evidence="11" type="ORF">SAMN05661010_02379</name>
</gene>
<evidence type="ECO:0000256" key="5">
    <source>
        <dbReference type="ARBA" id="ARBA00023136"/>
    </source>
</evidence>
<keyword evidence="4 8" id="KW-1133">Transmembrane helix</keyword>
<organism evidence="11 12">
    <name type="scientific">Modicisalibacter muralis</name>
    <dbReference type="NCBI Taxonomy" id="119000"/>
    <lineage>
        <taxon>Bacteria</taxon>
        <taxon>Pseudomonadati</taxon>
        <taxon>Pseudomonadota</taxon>
        <taxon>Gammaproteobacteria</taxon>
        <taxon>Oceanospirillales</taxon>
        <taxon>Halomonadaceae</taxon>
        <taxon>Modicisalibacter</taxon>
    </lineage>
</organism>
<keyword evidence="7" id="KW-0175">Coiled coil</keyword>